<reference evidence="4" key="1">
    <citation type="submission" date="2016-10" db="EMBL/GenBank/DDBJ databases">
        <authorList>
            <person name="Varghese N."/>
            <person name="Submissions S."/>
        </authorList>
    </citation>
    <scope>NUCLEOTIDE SEQUENCE [LARGE SCALE GENOMIC DNA]</scope>
    <source>
        <strain evidence="4">AAP</strain>
    </source>
</reference>
<feature type="domain" description="Pyridoxamine 5'-phosphate oxidase N-terminal" evidence="2">
    <location>
        <begin position="27"/>
        <end position="147"/>
    </location>
</feature>
<keyword evidence="4" id="KW-1185">Reference proteome</keyword>
<evidence type="ECO:0000256" key="1">
    <source>
        <dbReference type="SAM" id="MobiDB-lite"/>
    </source>
</evidence>
<evidence type="ECO:0000313" key="4">
    <source>
        <dbReference type="Proteomes" id="UP000199107"/>
    </source>
</evidence>
<dbReference type="Gene3D" id="2.30.110.10">
    <property type="entry name" value="Electron Transport, Fmn-binding Protein, Chain A"/>
    <property type="match status" value="1"/>
</dbReference>
<accession>A0A1G9V6N8</accession>
<dbReference type="EMBL" id="FNGH01000017">
    <property type="protein sequence ID" value="SDM67575.1"/>
    <property type="molecule type" value="Genomic_DNA"/>
</dbReference>
<evidence type="ECO:0000259" key="2">
    <source>
        <dbReference type="Pfam" id="PF01243"/>
    </source>
</evidence>
<dbReference type="PANTHER" id="PTHR42815:SF2">
    <property type="entry name" value="FAD-BINDING, PUTATIVE (AFU_ORTHOLOGUE AFUA_6G07600)-RELATED"/>
    <property type="match status" value="1"/>
</dbReference>
<proteinExistence type="predicted"/>
<name>A0A1G9V6N8_9GAMM</name>
<dbReference type="AlphaFoldDB" id="A0A1G9V6N8"/>
<dbReference type="RefSeq" id="WP_089660176.1">
    <property type="nucleotide sequence ID" value="NZ_FNGH01000017.1"/>
</dbReference>
<dbReference type="NCBIfam" id="TIGR04025">
    <property type="entry name" value="PPOX_FMN_DR2398"/>
    <property type="match status" value="1"/>
</dbReference>
<dbReference type="Proteomes" id="UP000199107">
    <property type="component" value="Unassembled WGS sequence"/>
</dbReference>
<dbReference type="OrthoDB" id="9796486at2"/>
<dbReference type="InterPro" id="IPR024029">
    <property type="entry name" value="Pyridox_Oxase_FMN-dep"/>
</dbReference>
<dbReference type="PANTHER" id="PTHR42815">
    <property type="entry name" value="FAD-BINDING, PUTATIVE (AFU_ORTHOLOGUE AFUA_6G07600)-RELATED"/>
    <property type="match status" value="1"/>
</dbReference>
<dbReference type="InterPro" id="IPR012349">
    <property type="entry name" value="Split_barrel_FMN-bd"/>
</dbReference>
<gene>
    <name evidence="3" type="ORF">SAMN05192555_11723</name>
</gene>
<dbReference type="SUPFAM" id="SSF50475">
    <property type="entry name" value="FMN-binding split barrel"/>
    <property type="match status" value="1"/>
</dbReference>
<dbReference type="STRING" id="48727.SAMN05192555_11723"/>
<dbReference type="InterPro" id="IPR011576">
    <property type="entry name" value="Pyridox_Oxase_N"/>
</dbReference>
<evidence type="ECO:0000313" key="3">
    <source>
        <dbReference type="EMBL" id="SDM67575.1"/>
    </source>
</evidence>
<protein>
    <recommendedName>
        <fullName evidence="2">Pyridoxamine 5'-phosphate oxidase N-terminal domain-containing protein</fullName>
    </recommendedName>
</protein>
<organism evidence="3 4">
    <name type="scientific">Franzmannia pantelleriensis</name>
    <dbReference type="NCBI Taxonomy" id="48727"/>
    <lineage>
        <taxon>Bacteria</taxon>
        <taxon>Pseudomonadati</taxon>
        <taxon>Pseudomonadota</taxon>
        <taxon>Gammaproteobacteria</taxon>
        <taxon>Oceanospirillales</taxon>
        <taxon>Halomonadaceae</taxon>
        <taxon>Franzmannia</taxon>
    </lineage>
</organism>
<dbReference type="Pfam" id="PF01243">
    <property type="entry name" value="PNPOx_N"/>
    <property type="match status" value="1"/>
</dbReference>
<sequence length="199" mass="21934">MIRSIEELRALYPPAKPRALQKQLDHLDKHCRRFIALSPFVVLASGDGAQHDASPRGGAPGFVKVVDDTTLLIPDSPGNNRLDTLSNIILSGRVGLLFLIPGVDESLRINGAAEVSVDEALLAQVEGERREPRVVIRVTVEEAYLHCAKALMRSRLWADDSRRERSELPSMGKMIQDQAGGSGEPESQEAMLARYRDEL</sequence>
<feature type="region of interest" description="Disordered" evidence="1">
    <location>
        <begin position="165"/>
        <end position="199"/>
    </location>
</feature>